<dbReference type="InterPro" id="IPR000182">
    <property type="entry name" value="GNAT_dom"/>
</dbReference>
<gene>
    <name evidence="4" type="ORF">EJP77_06765</name>
</gene>
<accession>A0A433XGV6</accession>
<dbReference type="EMBL" id="RZNX01000002">
    <property type="protein sequence ID" value="RUT33345.1"/>
    <property type="molecule type" value="Genomic_DNA"/>
</dbReference>
<evidence type="ECO:0000313" key="4">
    <source>
        <dbReference type="EMBL" id="RUT33345.1"/>
    </source>
</evidence>
<dbReference type="CDD" id="cd04301">
    <property type="entry name" value="NAT_SF"/>
    <property type="match status" value="1"/>
</dbReference>
<dbReference type="InterPro" id="IPR050832">
    <property type="entry name" value="Bact_Acetyltransf"/>
</dbReference>
<dbReference type="PANTHER" id="PTHR43877">
    <property type="entry name" value="AMINOALKYLPHOSPHONATE N-ACETYLTRANSFERASE-RELATED-RELATED"/>
    <property type="match status" value="1"/>
</dbReference>
<organism evidence="4 5">
    <name type="scientific">Paenibacillus zeisoli</name>
    <dbReference type="NCBI Taxonomy" id="2496267"/>
    <lineage>
        <taxon>Bacteria</taxon>
        <taxon>Bacillati</taxon>
        <taxon>Bacillota</taxon>
        <taxon>Bacilli</taxon>
        <taxon>Bacillales</taxon>
        <taxon>Paenibacillaceae</taxon>
        <taxon>Paenibacillus</taxon>
    </lineage>
</organism>
<comment type="caution">
    <text evidence="4">The sequence shown here is derived from an EMBL/GenBank/DDBJ whole genome shotgun (WGS) entry which is preliminary data.</text>
</comment>
<sequence length="173" mass="19551">MELGQATIRLSELRDAAQLIEIDKLVWNSETTPAVLQPVTREGFLQLNPPGSQLVADMEGIVCGYLGFLCPTPLQSNDHVYEINIAVHPSYQRLGIGRALMDGMKQYAALQGKRKLSLRVLATNEKALEFYRSCGFIEQGRLVEEFYLNGRYVDDILLWYPVSQLKSGERPEF</sequence>
<reference evidence="4 5" key="1">
    <citation type="submission" date="2018-12" db="EMBL/GenBank/DDBJ databases">
        <authorList>
            <person name="Sun L."/>
            <person name="Chen Z."/>
        </authorList>
    </citation>
    <scope>NUCLEOTIDE SEQUENCE [LARGE SCALE GENOMIC DNA]</scope>
    <source>
        <strain evidence="4 5">3-5-3</strain>
    </source>
</reference>
<keyword evidence="5" id="KW-1185">Reference proteome</keyword>
<dbReference type="RefSeq" id="WP_127198460.1">
    <property type="nucleotide sequence ID" value="NZ_RZNX01000002.1"/>
</dbReference>
<name>A0A433XGV6_9BACL</name>
<dbReference type="GO" id="GO:0016747">
    <property type="term" value="F:acyltransferase activity, transferring groups other than amino-acyl groups"/>
    <property type="evidence" value="ECO:0007669"/>
    <property type="project" value="InterPro"/>
</dbReference>
<dbReference type="Proteomes" id="UP000272464">
    <property type="component" value="Unassembled WGS sequence"/>
</dbReference>
<evidence type="ECO:0000313" key="5">
    <source>
        <dbReference type="Proteomes" id="UP000272464"/>
    </source>
</evidence>
<evidence type="ECO:0000256" key="1">
    <source>
        <dbReference type="ARBA" id="ARBA00022679"/>
    </source>
</evidence>
<protein>
    <submittedName>
        <fullName evidence="4">GNAT family N-acetyltransferase</fullName>
    </submittedName>
</protein>
<dbReference type="OrthoDB" id="9802340at2"/>
<proteinExistence type="predicted"/>
<evidence type="ECO:0000256" key="2">
    <source>
        <dbReference type="ARBA" id="ARBA00023315"/>
    </source>
</evidence>
<dbReference type="SUPFAM" id="SSF55729">
    <property type="entry name" value="Acyl-CoA N-acyltransferases (Nat)"/>
    <property type="match status" value="1"/>
</dbReference>
<dbReference type="Gene3D" id="3.40.630.30">
    <property type="match status" value="1"/>
</dbReference>
<feature type="domain" description="N-acetyltransferase" evidence="3">
    <location>
        <begin position="6"/>
        <end position="163"/>
    </location>
</feature>
<dbReference type="AlphaFoldDB" id="A0A433XGV6"/>
<keyword evidence="1 4" id="KW-0808">Transferase</keyword>
<dbReference type="PROSITE" id="PS51186">
    <property type="entry name" value="GNAT"/>
    <property type="match status" value="1"/>
</dbReference>
<dbReference type="Pfam" id="PF00583">
    <property type="entry name" value="Acetyltransf_1"/>
    <property type="match status" value="1"/>
</dbReference>
<evidence type="ECO:0000259" key="3">
    <source>
        <dbReference type="PROSITE" id="PS51186"/>
    </source>
</evidence>
<dbReference type="InterPro" id="IPR016181">
    <property type="entry name" value="Acyl_CoA_acyltransferase"/>
</dbReference>
<keyword evidence="2" id="KW-0012">Acyltransferase</keyword>